<protein>
    <submittedName>
        <fullName evidence="2">Uncharacterized protein</fullName>
    </submittedName>
</protein>
<accession>A0A9W7EKS6</accession>
<reference evidence="3" key="1">
    <citation type="journal article" date="2023" name="Commun. Biol.">
        <title>Genome analysis of Parmales, the sister group of diatoms, reveals the evolutionary specialization of diatoms from phago-mixotrophs to photoautotrophs.</title>
        <authorList>
            <person name="Ban H."/>
            <person name="Sato S."/>
            <person name="Yoshikawa S."/>
            <person name="Yamada K."/>
            <person name="Nakamura Y."/>
            <person name="Ichinomiya M."/>
            <person name="Sato N."/>
            <person name="Blanc-Mathieu R."/>
            <person name="Endo H."/>
            <person name="Kuwata A."/>
            <person name="Ogata H."/>
        </authorList>
    </citation>
    <scope>NUCLEOTIDE SEQUENCE [LARGE SCALE GENOMIC DNA]</scope>
    <source>
        <strain evidence="3">NIES 3701</strain>
    </source>
</reference>
<evidence type="ECO:0000313" key="3">
    <source>
        <dbReference type="Proteomes" id="UP001165085"/>
    </source>
</evidence>
<gene>
    <name evidence="2" type="ORF">TrST_g11692</name>
</gene>
<name>A0A9W7EKS6_9STRA</name>
<keyword evidence="3" id="KW-1185">Reference proteome</keyword>
<evidence type="ECO:0000313" key="2">
    <source>
        <dbReference type="EMBL" id="GMH82232.1"/>
    </source>
</evidence>
<organism evidence="2 3">
    <name type="scientific">Triparma strigata</name>
    <dbReference type="NCBI Taxonomy" id="1606541"/>
    <lineage>
        <taxon>Eukaryota</taxon>
        <taxon>Sar</taxon>
        <taxon>Stramenopiles</taxon>
        <taxon>Ochrophyta</taxon>
        <taxon>Bolidophyceae</taxon>
        <taxon>Parmales</taxon>
        <taxon>Triparmaceae</taxon>
        <taxon>Triparma</taxon>
    </lineage>
</organism>
<sequence length="1286" mass="145795">MFSSSAKNRPGSASHSTPFSLSFTQMSKMHSYSALTDPHCVMTRSKGFRSHFAKVVGPYSLAASLSVKPNLDLDYSKRSVRERVRPMTANLALVGEKKTPPLLAKMPPRTISRPQTAPSTRKRAPDTSTHTYKPYHKQGGGVGKPLDVPLSPEDVSDFRNPSSRQVRPKSAHFRRIDPTSPMGSPVTDMKTLRSKPSPFESALKQDRIKRRTLQLYLSGRRALLGEYRISPGETLSDLRDFVQANLEYYWSKSFTFAYRDGVEISNSHERRINLPDFIKNDETRCGVVIAPVHTRRTKRRQSVQERKKTIRASHSRVAKKFNEAKSFEAHEAAFGKDLQDAKSVVTDYDEKHPEHLTNLRDRANTMKKYEEVKERIAVSYLANVERNRTDARTELIKIMNIAALKIQNMYRCSKAKSFVEDVLLQLHAASVLQGIVRRGQSSAVAARKKKERDDLKAGVRQKALEESQKHEKAHNRLHNARNPMRRDKPVHVSGLRTRFALSGIKTSKNLVKVEKKNAIVSIFVSHLAVSESCYRVRVTDPRVGLDVESEVEFKGEGFDNVRIGLDKQVDDEYFARACERIVIVLSENSDDEKSHKVIFDGDDFYQKILLHSEAIRIRRKEKYVIDIHQEQGTITVSCTCARTGNLEHKLISPRHQEIIRHEAEEGAPKLVSDVSKREIFALKVMSHVHINEDGEMTVDFDLKVKEVVLFTACKKLDGVNSHVKISRVGDELKVLVLDPAYSSPFTTVVVDWKTTGKPSSFDEMSQDDIQELCMLIVQRITFKPGEGAGTTPTMIVDLAGIEKPVRIVTEAMHLLGQKFIVNCFRLGPSLMLDATGLKEATKYNLEVDESDWENTGYGPLDKMHGAMGKKELKIVELCRRILENTYMQKTSTGVMQLSLDLNMLHRKCLYRGGLYVGDSNYRVYVFDSSMQKNNESVQGPGKLSINRQSLARVSGTVLQVRAENLESEERLNLDVPHSEWKLGIRNKASKERVASLSEDYKLDFHSFEEDIQDEILDYVMEYLTVNDDGQLFIDHHGVQHKKCLLYAEDLVFNGRKGHRVRIIMQGSDKIYIDVLGEGDEEDSAKPIQLNQKETARFMTFIDVEKNTIDSDAVISSIYVSDGGVPSFSPDLKRPLIDVEVETADNTTLQAIVTQRGDGLEFRVSEQGVRINFRRVLYPISWRNTGYTRINELTIDEVKALANVCCQTLARNKMKGKLGEEKMIVQWDLGLEIDKVMKEEGKAVANVETASSEIERRESFAFYNKTQAVSKRNLTRMTVDTRKGKLI</sequence>
<dbReference type="OrthoDB" id="193462at2759"/>
<dbReference type="Proteomes" id="UP001165085">
    <property type="component" value="Unassembled WGS sequence"/>
</dbReference>
<dbReference type="EMBL" id="BRXY01000266">
    <property type="protein sequence ID" value="GMH82232.1"/>
    <property type="molecule type" value="Genomic_DNA"/>
</dbReference>
<feature type="region of interest" description="Disordered" evidence="1">
    <location>
        <begin position="101"/>
        <end position="203"/>
    </location>
</feature>
<evidence type="ECO:0000256" key="1">
    <source>
        <dbReference type="SAM" id="MobiDB-lite"/>
    </source>
</evidence>
<feature type="region of interest" description="Disordered" evidence="1">
    <location>
        <begin position="442"/>
        <end position="487"/>
    </location>
</feature>
<feature type="compositionally biased region" description="Basic and acidic residues" evidence="1">
    <location>
        <begin position="451"/>
        <end position="470"/>
    </location>
</feature>
<proteinExistence type="predicted"/>
<comment type="caution">
    <text evidence="2">The sequence shown here is derived from an EMBL/GenBank/DDBJ whole genome shotgun (WGS) entry which is preliminary data.</text>
</comment>